<reference evidence="2" key="2">
    <citation type="submission" date="2019-01" db="UniProtKB">
        <authorList>
            <consortium name="EnsemblPlants"/>
        </authorList>
    </citation>
    <scope>IDENTIFICATION</scope>
    <source>
        <strain evidence="2">cv. Heinz 1706</strain>
    </source>
</reference>
<reference evidence="2" key="1">
    <citation type="journal article" date="2012" name="Nature">
        <title>The tomato genome sequence provides insights into fleshy fruit evolution.</title>
        <authorList>
            <consortium name="Tomato Genome Consortium"/>
        </authorList>
    </citation>
    <scope>NUCLEOTIDE SEQUENCE [LARGE SCALE GENOMIC DNA]</scope>
    <source>
        <strain evidence="2">cv. Heinz 1706</strain>
    </source>
</reference>
<evidence type="ECO:0000313" key="2">
    <source>
        <dbReference type="EnsemblPlants" id="Solyc02g014525.1.1"/>
    </source>
</evidence>
<evidence type="ECO:0000313" key="3">
    <source>
        <dbReference type="Proteomes" id="UP000004994"/>
    </source>
</evidence>
<dbReference type="PANTHER" id="PTHR24559:SF443">
    <property type="entry name" value="RNA-DIRECTED DNA POLYMERASE HOMOLOG"/>
    <property type="match status" value="1"/>
</dbReference>
<dbReference type="Pfam" id="PF00078">
    <property type="entry name" value="RVT_1"/>
    <property type="match status" value="1"/>
</dbReference>
<proteinExistence type="predicted"/>
<dbReference type="InterPro" id="IPR043128">
    <property type="entry name" value="Rev_trsase/Diguanyl_cyclase"/>
</dbReference>
<dbReference type="SUPFAM" id="SSF56672">
    <property type="entry name" value="DNA/RNA polymerases"/>
    <property type="match status" value="1"/>
</dbReference>
<dbReference type="InterPro" id="IPR000477">
    <property type="entry name" value="RT_dom"/>
</dbReference>
<dbReference type="EnsemblPlants" id="Solyc02g014525.1.1">
    <property type="protein sequence ID" value="Solyc02g014525.1.1"/>
    <property type="gene ID" value="Solyc02g014525.1"/>
</dbReference>
<name>A0A3Q7EXC7_SOLLC</name>
<sequence>MRICVDYRALNKATVKNKYLVPLVQDLMGMLSKTCWFTKVDLGAGYWKVRIAEGDEPKTTCTVAGVPAEYDFMLEHKPRKHNQEAPVKAISVTLTRVLACLRFGVIRKL</sequence>
<dbReference type="InParanoid" id="A0A3Q7EXC7"/>
<evidence type="ECO:0000259" key="1">
    <source>
        <dbReference type="Pfam" id="PF00078"/>
    </source>
</evidence>
<dbReference type="InterPro" id="IPR043502">
    <property type="entry name" value="DNA/RNA_pol_sf"/>
</dbReference>
<dbReference type="AlphaFoldDB" id="A0A3Q7EXC7"/>
<dbReference type="Gene3D" id="3.10.10.10">
    <property type="entry name" value="HIV Type 1 Reverse Transcriptase, subunit A, domain 1"/>
    <property type="match status" value="1"/>
</dbReference>
<organism evidence="2">
    <name type="scientific">Solanum lycopersicum</name>
    <name type="common">Tomato</name>
    <name type="synonym">Lycopersicon esculentum</name>
    <dbReference type="NCBI Taxonomy" id="4081"/>
    <lineage>
        <taxon>Eukaryota</taxon>
        <taxon>Viridiplantae</taxon>
        <taxon>Streptophyta</taxon>
        <taxon>Embryophyta</taxon>
        <taxon>Tracheophyta</taxon>
        <taxon>Spermatophyta</taxon>
        <taxon>Magnoliopsida</taxon>
        <taxon>eudicotyledons</taxon>
        <taxon>Gunneridae</taxon>
        <taxon>Pentapetalae</taxon>
        <taxon>asterids</taxon>
        <taxon>lamiids</taxon>
        <taxon>Solanales</taxon>
        <taxon>Solanaceae</taxon>
        <taxon>Solanoideae</taxon>
        <taxon>Solaneae</taxon>
        <taxon>Solanum</taxon>
        <taxon>Solanum subgen. Lycopersicon</taxon>
    </lineage>
</organism>
<keyword evidence="3" id="KW-1185">Reference proteome</keyword>
<feature type="domain" description="Reverse transcriptase" evidence="1">
    <location>
        <begin position="3"/>
        <end position="64"/>
    </location>
</feature>
<dbReference type="InterPro" id="IPR053134">
    <property type="entry name" value="RNA-dir_DNA_polymerase"/>
</dbReference>
<dbReference type="Gramene" id="Solyc02g014525.1.1">
    <property type="protein sequence ID" value="Solyc02g014525.1.1"/>
    <property type="gene ID" value="Solyc02g014525.1"/>
</dbReference>
<dbReference type="STRING" id="4081.A0A3Q7EXC7"/>
<dbReference type="PANTHER" id="PTHR24559">
    <property type="entry name" value="TRANSPOSON TY3-I GAG-POL POLYPROTEIN"/>
    <property type="match status" value="1"/>
</dbReference>
<protein>
    <recommendedName>
        <fullName evidence="1">Reverse transcriptase domain-containing protein</fullName>
    </recommendedName>
</protein>
<accession>A0A3Q7EXC7</accession>
<dbReference type="Proteomes" id="UP000004994">
    <property type="component" value="Chromosome 2"/>
</dbReference>
<dbReference type="Gene3D" id="3.30.70.270">
    <property type="match status" value="1"/>
</dbReference>